<name>A0A3A4RAC4_9BACT</name>
<evidence type="ECO:0000313" key="2">
    <source>
        <dbReference type="EMBL" id="RJP62270.1"/>
    </source>
</evidence>
<sequence>MLKTGNGVYLTVHNQIINALPACYAIHFFMAEVLFNVMLISYQYGKHINRTDAPACRCDIVNPVDMLPVYEHIRYL</sequence>
<comment type="caution">
    <text evidence="2">The sequence shown here is derived from an EMBL/GenBank/DDBJ whole genome shotgun (WGS) entry which is preliminary data.</text>
</comment>
<reference evidence="2 3" key="1">
    <citation type="journal article" date="2017" name="ISME J.">
        <title>Energy and carbon metabolisms in a deep terrestrial subsurface fluid microbial community.</title>
        <authorList>
            <person name="Momper L."/>
            <person name="Jungbluth S.P."/>
            <person name="Lee M.D."/>
            <person name="Amend J.P."/>
        </authorList>
    </citation>
    <scope>NUCLEOTIDE SEQUENCE [LARGE SCALE GENOMIC DNA]</scope>
    <source>
        <strain evidence="2">SURF_26</strain>
    </source>
</reference>
<keyword evidence="1" id="KW-0472">Membrane</keyword>
<gene>
    <name evidence="2" type="ORF">C4541_00130</name>
</gene>
<dbReference type="Proteomes" id="UP000266426">
    <property type="component" value="Unassembled WGS sequence"/>
</dbReference>
<keyword evidence="1" id="KW-1133">Transmembrane helix</keyword>
<evidence type="ECO:0000313" key="3">
    <source>
        <dbReference type="Proteomes" id="UP000266426"/>
    </source>
</evidence>
<protein>
    <submittedName>
        <fullName evidence="2">Uncharacterized protein</fullName>
    </submittedName>
</protein>
<feature type="transmembrane region" description="Helical" evidence="1">
    <location>
        <begin position="16"/>
        <end position="40"/>
    </location>
</feature>
<organism evidence="2 3">
    <name type="scientific">Candidatus Auribacter fodinae</name>
    <dbReference type="NCBI Taxonomy" id="2093366"/>
    <lineage>
        <taxon>Bacteria</taxon>
        <taxon>Pseudomonadati</taxon>
        <taxon>Candidatus Auribacterota</taxon>
        <taxon>Candidatus Auribacteria</taxon>
        <taxon>Candidatus Auribacterales</taxon>
        <taxon>Candidatus Auribacteraceae</taxon>
        <taxon>Candidatus Auribacter</taxon>
    </lineage>
</organism>
<dbReference type="EMBL" id="QZJZ01000003">
    <property type="protein sequence ID" value="RJP62270.1"/>
    <property type="molecule type" value="Genomic_DNA"/>
</dbReference>
<evidence type="ECO:0000256" key="1">
    <source>
        <dbReference type="SAM" id="Phobius"/>
    </source>
</evidence>
<keyword evidence="1" id="KW-0812">Transmembrane</keyword>
<proteinExistence type="predicted"/>
<dbReference type="AlphaFoldDB" id="A0A3A4RAC4"/>
<accession>A0A3A4RAC4</accession>